<evidence type="ECO:0000313" key="3">
    <source>
        <dbReference type="EMBL" id="MBC8561648.1"/>
    </source>
</evidence>
<dbReference type="Gene3D" id="2.60.40.1080">
    <property type="match status" value="1"/>
</dbReference>
<dbReference type="EMBL" id="JACRSX010000002">
    <property type="protein sequence ID" value="MBC8561648.1"/>
    <property type="molecule type" value="Genomic_DNA"/>
</dbReference>
<feature type="domain" description="BIG2" evidence="2">
    <location>
        <begin position="30"/>
        <end position="105"/>
    </location>
</feature>
<dbReference type="RefSeq" id="WP_249297314.1">
    <property type="nucleotide sequence ID" value="NZ_JACRSX010000002.1"/>
</dbReference>
<gene>
    <name evidence="3" type="ORF">H8704_03220</name>
</gene>
<evidence type="ECO:0000313" key="4">
    <source>
        <dbReference type="Proteomes" id="UP000606193"/>
    </source>
</evidence>
<dbReference type="Proteomes" id="UP000606193">
    <property type="component" value="Unassembled WGS sequence"/>
</dbReference>
<dbReference type="SUPFAM" id="SSF49373">
    <property type="entry name" value="Invasin/intimin cell-adhesion fragments"/>
    <property type="match status" value="1"/>
</dbReference>
<dbReference type="Pfam" id="PF02368">
    <property type="entry name" value="Big_2"/>
    <property type="match status" value="1"/>
</dbReference>
<proteinExistence type="predicted"/>
<organism evidence="3 4">
    <name type="scientific">Jutongia huaianensis</name>
    <dbReference type="NCBI Taxonomy" id="2763668"/>
    <lineage>
        <taxon>Bacteria</taxon>
        <taxon>Bacillati</taxon>
        <taxon>Bacillota</taxon>
        <taxon>Clostridia</taxon>
        <taxon>Lachnospirales</taxon>
        <taxon>Lachnospiraceae</taxon>
        <taxon>Jutongia</taxon>
    </lineage>
</organism>
<evidence type="ECO:0000259" key="2">
    <source>
        <dbReference type="SMART" id="SM00635"/>
    </source>
</evidence>
<keyword evidence="4" id="KW-1185">Reference proteome</keyword>
<accession>A0ABR7MZ40</accession>
<comment type="caution">
    <text evidence="3">The sequence shown here is derived from an EMBL/GenBank/DDBJ whole genome shotgun (WGS) entry which is preliminary data.</text>
</comment>
<sequence length="292" mass="31205">MNVGKKILCGMITLCLIGQSLGGINVAAAKSNAVKLNITKKKISVGSSFQLKVKGKVSRKTVVTWKSSNKKIAVVSQKGKVTGKKAGKTQITVTVGGNNKKAVCKVTVQKKKNSSSKPVTTLTPDSNVVPSSPVPGVADNPTVSQAPASTASPEASAKTADSSVLVVSESLVELDGEIMTAYLVNKNYSGNISVSLNGKNYTHSDKISGKDLLVMLALTYTPNEPKVNHEGTISLYRGEEDEYWTVEDMELNKKYYLKAIRTNTLDPSWADCGVIYVKGDVRTEVGFQTNTQ</sequence>
<feature type="compositionally biased region" description="Low complexity" evidence="1">
    <location>
        <begin position="126"/>
        <end position="135"/>
    </location>
</feature>
<evidence type="ECO:0000256" key="1">
    <source>
        <dbReference type="SAM" id="MobiDB-lite"/>
    </source>
</evidence>
<feature type="compositionally biased region" description="Low complexity" evidence="1">
    <location>
        <begin position="144"/>
        <end position="158"/>
    </location>
</feature>
<dbReference type="SMART" id="SM00635">
    <property type="entry name" value="BID_2"/>
    <property type="match status" value="1"/>
</dbReference>
<feature type="compositionally biased region" description="Polar residues" evidence="1">
    <location>
        <begin position="115"/>
        <end position="125"/>
    </location>
</feature>
<feature type="region of interest" description="Disordered" evidence="1">
    <location>
        <begin position="114"/>
        <end position="158"/>
    </location>
</feature>
<reference evidence="3 4" key="1">
    <citation type="submission" date="2020-08" db="EMBL/GenBank/DDBJ databases">
        <title>Genome public.</title>
        <authorList>
            <person name="Liu C."/>
            <person name="Sun Q."/>
        </authorList>
    </citation>
    <scope>NUCLEOTIDE SEQUENCE [LARGE SCALE GENOMIC DNA]</scope>
    <source>
        <strain evidence="3 4">NSJ-37</strain>
    </source>
</reference>
<name>A0ABR7MZ40_9FIRM</name>
<dbReference type="InterPro" id="IPR003343">
    <property type="entry name" value="Big_2"/>
</dbReference>
<protein>
    <submittedName>
        <fullName evidence="3">Ig-like domain-containing protein</fullName>
    </submittedName>
</protein>
<dbReference type="InterPro" id="IPR008964">
    <property type="entry name" value="Invasin/intimin_cell_adhesion"/>
</dbReference>